<keyword evidence="2 3" id="KW-0378">Hydrolase</keyword>
<accession>A0A1T3CZD6</accession>
<protein>
    <recommendedName>
        <fullName evidence="3">Carboxylic ester hydrolase</fullName>
        <ecNumber evidence="3">3.1.1.-</ecNumber>
    </recommendedName>
</protein>
<proteinExistence type="inferred from homology"/>
<dbReference type="Proteomes" id="UP000191004">
    <property type="component" value="Unassembled WGS sequence"/>
</dbReference>
<sequence>MHRFDIFLLSTLALGAHATSHPSLPTVDLGYQVHRAISYNDTIKAYNFTNIPYAEPPVGNLRWRAPIPPKGVKKTIQDGSIGKICPQQSPNWTIAAIQFATAWATNQLPSFNFTEAEEIANSTPQTTDPRTTEDCLVLDVIVPKAVLEKKKSHGKKAPVLVWIYGGGYVSGTKESWGTPNRIIAASQEDGSDGIIWVAMNYRLGAFGFLAGPTMQKVGTANAALYDQRLALQWVQENIAKFGGDPDNVTVMGESAGAGSIMFHLLAQGGKHPVPFKRAIVQSIPLTVSVDPAQQESNFQKFLKILNVKSLEEARRLPSSALIAANAQQIGAEVYDEFAFGPAVDDVYIPGPPAKLLLEGAFAKGIPLLSSHTAFEGTLFTDPRTIGNETAFALKLRANYPLMGEKDLSYVLNTLYPAVYDGSHPYTTSLDRNILMANEMYFAAAHQALLQATIHRGTEVYAWEFAVPPAIHGSDLGYTFYDGAAGVDPHVASIMQHAIAGFAKCGEPDAGPLGFAFPRYGKQATTVNLNINSSVTISDPTWNNRTLWLAQTSWIG</sequence>
<evidence type="ECO:0000256" key="1">
    <source>
        <dbReference type="ARBA" id="ARBA00005964"/>
    </source>
</evidence>
<feature type="chain" id="PRO_5011821787" description="Carboxylic ester hydrolase" evidence="3">
    <location>
        <begin position="19"/>
        <end position="555"/>
    </location>
</feature>
<feature type="domain" description="Carboxylesterase type B" evidence="4">
    <location>
        <begin position="41"/>
        <end position="534"/>
    </location>
</feature>
<dbReference type="InterPro" id="IPR029058">
    <property type="entry name" value="AB_hydrolase_fold"/>
</dbReference>
<dbReference type="PROSITE" id="PS00122">
    <property type="entry name" value="CARBOXYLESTERASE_B_1"/>
    <property type="match status" value="1"/>
</dbReference>
<keyword evidence="6" id="KW-1185">Reference proteome</keyword>
<organism evidence="5 6">
    <name type="scientific">Trichoderma guizhouense</name>
    <dbReference type="NCBI Taxonomy" id="1491466"/>
    <lineage>
        <taxon>Eukaryota</taxon>
        <taxon>Fungi</taxon>
        <taxon>Dikarya</taxon>
        <taxon>Ascomycota</taxon>
        <taxon>Pezizomycotina</taxon>
        <taxon>Sordariomycetes</taxon>
        <taxon>Hypocreomycetidae</taxon>
        <taxon>Hypocreales</taxon>
        <taxon>Hypocreaceae</taxon>
        <taxon>Trichoderma</taxon>
    </lineage>
</organism>
<dbReference type="Gene3D" id="3.40.50.1820">
    <property type="entry name" value="alpha/beta hydrolase"/>
    <property type="match status" value="1"/>
</dbReference>
<dbReference type="InterPro" id="IPR050309">
    <property type="entry name" value="Type-B_Carboxylest/Lipase"/>
</dbReference>
<dbReference type="InterPro" id="IPR002018">
    <property type="entry name" value="CarbesteraseB"/>
</dbReference>
<dbReference type="Pfam" id="PF00135">
    <property type="entry name" value="COesterase"/>
    <property type="match status" value="1"/>
</dbReference>
<dbReference type="EC" id="3.1.1.-" evidence="3"/>
<gene>
    <name evidence="5" type="ORF">A0O28_0065740</name>
</gene>
<dbReference type="PANTHER" id="PTHR11559">
    <property type="entry name" value="CARBOXYLESTERASE"/>
    <property type="match status" value="1"/>
</dbReference>
<dbReference type="InterPro" id="IPR019826">
    <property type="entry name" value="Carboxylesterase_B_AS"/>
</dbReference>
<evidence type="ECO:0000256" key="2">
    <source>
        <dbReference type="ARBA" id="ARBA00022801"/>
    </source>
</evidence>
<keyword evidence="3" id="KW-0732">Signal</keyword>
<evidence type="ECO:0000313" key="6">
    <source>
        <dbReference type="Proteomes" id="UP000191004"/>
    </source>
</evidence>
<feature type="signal peptide" evidence="3">
    <location>
        <begin position="1"/>
        <end position="18"/>
    </location>
</feature>
<evidence type="ECO:0000259" key="4">
    <source>
        <dbReference type="Pfam" id="PF00135"/>
    </source>
</evidence>
<name>A0A1T3CZD6_9HYPO</name>
<dbReference type="SUPFAM" id="SSF53474">
    <property type="entry name" value="alpha/beta-Hydrolases"/>
    <property type="match status" value="1"/>
</dbReference>
<comment type="similarity">
    <text evidence="1 3">Belongs to the type-B carboxylesterase/lipase family.</text>
</comment>
<dbReference type="OrthoDB" id="408631at2759"/>
<comment type="caution">
    <text evidence="5">The sequence shown here is derived from an EMBL/GenBank/DDBJ whole genome shotgun (WGS) entry which is preliminary data.</text>
</comment>
<evidence type="ECO:0000313" key="5">
    <source>
        <dbReference type="EMBL" id="OPB46453.1"/>
    </source>
</evidence>
<evidence type="ECO:0000256" key="3">
    <source>
        <dbReference type="RuleBase" id="RU361235"/>
    </source>
</evidence>
<dbReference type="GO" id="GO:0016787">
    <property type="term" value="F:hydrolase activity"/>
    <property type="evidence" value="ECO:0007669"/>
    <property type="project" value="UniProtKB-KW"/>
</dbReference>
<reference evidence="5 6" key="1">
    <citation type="submission" date="2016-04" db="EMBL/GenBank/DDBJ databases">
        <title>Multiple horizontal gene transfer events from other fungi enriched the ability of the initially mycotrophic fungus Trichoderma (Ascomycota) to feed on dead plant biomass.</title>
        <authorList>
            <person name="Atanasova L."/>
            <person name="Chenthamara K."/>
            <person name="Zhang J."/>
            <person name="Grujic M."/>
            <person name="Henrissat B."/>
            <person name="Kuo A."/>
            <person name="Aertz A."/>
            <person name="Salamov A."/>
            <person name="Lipzen A."/>
            <person name="Labutti K."/>
            <person name="Barry K."/>
            <person name="Miao Y."/>
            <person name="Rahimi M.J."/>
            <person name="Shen Q."/>
            <person name="Grigoriev I.V."/>
            <person name="Kubicek C.P."/>
            <person name="Druzhinina I.S."/>
        </authorList>
    </citation>
    <scope>NUCLEOTIDE SEQUENCE [LARGE SCALE GENOMIC DNA]</scope>
    <source>
        <strain evidence="5 6">NJAU 4742</strain>
    </source>
</reference>
<dbReference type="AlphaFoldDB" id="A0A1T3CZD6"/>
<dbReference type="EMBL" id="LVVK01000003">
    <property type="protein sequence ID" value="OPB46453.1"/>
    <property type="molecule type" value="Genomic_DNA"/>
</dbReference>